<evidence type="ECO:0000259" key="5">
    <source>
        <dbReference type="PROSITE" id="PS50943"/>
    </source>
</evidence>
<dbReference type="Proteomes" id="UP000253752">
    <property type="component" value="Unassembled WGS sequence"/>
</dbReference>
<dbReference type="InterPro" id="IPR001387">
    <property type="entry name" value="Cro/C1-type_HTH"/>
</dbReference>
<evidence type="ECO:0000256" key="2">
    <source>
        <dbReference type="ARBA" id="ARBA00022630"/>
    </source>
</evidence>
<evidence type="ECO:0000256" key="4">
    <source>
        <dbReference type="ARBA" id="ARBA00023002"/>
    </source>
</evidence>
<gene>
    <name evidence="6" type="ORF">C1872_08410</name>
</gene>
<dbReference type="InterPro" id="IPR036188">
    <property type="entry name" value="FAD/NAD-bd_sf"/>
</dbReference>
<dbReference type="PROSITE" id="PS50943">
    <property type="entry name" value="HTH_CROC1"/>
    <property type="match status" value="1"/>
</dbReference>
<dbReference type="InterPro" id="IPR027477">
    <property type="entry name" value="Succ_DH/fumarate_Rdtase_cat_sf"/>
</dbReference>
<evidence type="ECO:0000313" key="6">
    <source>
        <dbReference type="EMBL" id="RDB79492.1"/>
    </source>
</evidence>
<keyword evidence="2" id="KW-0285">Flavoprotein</keyword>
<proteinExistence type="predicted"/>
<accession>A0A369MQL1</accession>
<dbReference type="Gene3D" id="3.50.50.60">
    <property type="entry name" value="FAD/NAD(P)-binding domain"/>
    <property type="match status" value="1"/>
</dbReference>
<sequence>MEGECAMTNENQQGTKTTRRNFLKGAGLALAGATAFGLAGCASGEADSASSNEKWDGEYDVIVAGAGIAGLTAAITVADEGDGASCLVVEKDSLPNGNSPFCAGWQLYFDETDGPMNYLGHLIGESTPEATIRAFVEESKENLNWILGLGAKEEWLNIYEPDPSGEETNEYAEYPDDNTVGFLLFKTEGDQPHHIHEFLFSEMKKRNDTIEYKASTPLESLVRDASTGEVTGVVAGGKSYRAKRGVIMCTGGFESDPDMLRDYTGVKGYPYAGKANTGDGHRICMKAGADFWHMHGGAQYWLSLRNIENTRFVSTLYSFTVKQHGITVGVNGRRFYQDFDACSNFKKYALPDTDITRNVGYRHGITQFGGDMAHLPLPEKGWFVFDQAGLDAGACPEETSTDPVGDGWAVSADTLEELAKVIEVPEDELLKTVKQWNEFVDKGEDLAFYRPSDTLTGLNQPPYYAMLCVPALLNTDGGPVRNEKGEILDPFGRAIPGLYSAGEFGSIWGHLYQGGGNVGECGAFGRISARSALARS</sequence>
<dbReference type="SUPFAM" id="SSF56425">
    <property type="entry name" value="Succinate dehydrogenase/fumarate reductase flavoprotein, catalytic domain"/>
    <property type="match status" value="1"/>
</dbReference>
<dbReference type="AlphaFoldDB" id="A0A369MQL1"/>
<dbReference type="Gene3D" id="3.90.700.10">
    <property type="entry name" value="Succinate dehydrogenase/fumarate reductase flavoprotein, catalytic domain"/>
    <property type="match status" value="1"/>
</dbReference>
<dbReference type="SUPFAM" id="SSF51905">
    <property type="entry name" value="FAD/NAD(P)-binding domain"/>
    <property type="match status" value="1"/>
</dbReference>
<dbReference type="Pfam" id="PF00890">
    <property type="entry name" value="FAD_binding_2"/>
    <property type="match status" value="1"/>
</dbReference>
<evidence type="ECO:0000256" key="1">
    <source>
        <dbReference type="ARBA" id="ARBA00001974"/>
    </source>
</evidence>
<keyword evidence="4" id="KW-0560">Oxidoreductase</keyword>
<dbReference type="InterPro" id="IPR019546">
    <property type="entry name" value="TAT_signal_bac_arc"/>
</dbReference>
<comment type="caution">
    <text evidence="6">The sequence shown here is derived from an EMBL/GenBank/DDBJ whole genome shotgun (WGS) entry which is preliminary data.</text>
</comment>
<dbReference type="RefSeq" id="WP_114516442.1">
    <property type="nucleotide sequence ID" value="NZ_CP089338.1"/>
</dbReference>
<evidence type="ECO:0000256" key="3">
    <source>
        <dbReference type="ARBA" id="ARBA00022827"/>
    </source>
</evidence>
<protein>
    <submittedName>
        <fullName evidence="6">FAD-binding dehydrogenase</fullName>
    </submittedName>
</protein>
<dbReference type="GO" id="GO:0008202">
    <property type="term" value="P:steroid metabolic process"/>
    <property type="evidence" value="ECO:0007669"/>
    <property type="project" value="UniProtKB-ARBA"/>
</dbReference>
<comment type="cofactor">
    <cofactor evidence="1">
        <name>FAD</name>
        <dbReference type="ChEBI" id="CHEBI:57692"/>
    </cofactor>
</comment>
<dbReference type="PROSITE" id="PS51318">
    <property type="entry name" value="TAT"/>
    <property type="match status" value="1"/>
</dbReference>
<dbReference type="GO" id="GO:0033765">
    <property type="term" value="F:steroid dehydrogenase activity, acting on the CH-CH group of donors"/>
    <property type="evidence" value="ECO:0007669"/>
    <property type="project" value="UniProtKB-ARBA"/>
</dbReference>
<evidence type="ECO:0000313" key="7">
    <source>
        <dbReference type="Proteomes" id="UP000253752"/>
    </source>
</evidence>
<dbReference type="InterPro" id="IPR003953">
    <property type="entry name" value="FAD-dep_OxRdtase_2_FAD-bd"/>
</dbReference>
<name>A0A369MQL1_EGGLN</name>
<dbReference type="NCBIfam" id="TIGR01409">
    <property type="entry name" value="TAT_signal_seq"/>
    <property type="match status" value="1"/>
</dbReference>
<dbReference type="InterPro" id="IPR006311">
    <property type="entry name" value="TAT_signal"/>
</dbReference>
<dbReference type="InterPro" id="IPR050315">
    <property type="entry name" value="FAD-oxidoreductase_2"/>
</dbReference>
<dbReference type="PANTHER" id="PTHR43400">
    <property type="entry name" value="FUMARATE REDUCTASE"/>
    <property type="match status" value="1"/>
</dbReference>
<dbReference type="EMBL" id="PPTX01000011">
    <property type="protein sequence ID" value="RDB79492.1"/>
    <property type="molecule type" value="Genomic_DNA"/>
</dbReference>
<feature type="domain" description="HTH cro/C1-type" evidence="5">
    <location>
        <begin position="411"/>
        <end position="429"/>
    </location>
</feature>
<keyword evidence="3" id="KW-0274">FAD</keyword>
<dbReference type="PANTHER" id="PTHR43400:SF10">
    <property type="entry name" value="3-OXOSTEROID 1-DEHYDROGENASE"/>
    <property type="match status" value="1"/>
</dbReference>
<reference evidence="6 7" key="1">
    <citation type="journal article" date="2018" name="Elife">
        <title>Discovery and characterization of a prevalent human gut bacterial enzyme sufficient for the inactivation of a family of plant toxins.</title>
        <authorList>
            <person name="Koppel N."/>
            <person name="Bisanz J.E."/>
            <person name="Pandelia M.E."/>
            <person name="Turnbaugh P.J."/>
            <person name="Balskus E.P."/>
        </authorList>
    </citation>
    <scope>NUCLEOTIDE SEQUENCE [LARGE SCALE GENOMIC DNA]</scope>
    <source>
        <strain evidence="6 7">MR1 #12</strain>
    </source>
</reference>
<organism evidence="6 7">
    <name type="scientific">Eggerthella lenta</name>
    <name type="common">Eubacterium lentum</name>
    <dbReference type="NCBI Taxonomy" id="84112"/>
    <lineage>
        <taxon>Bacteria</taxon>
        <taxon>Bacillati</taxon>
        <taxon>Actinomycetota</taxon>
        <taxon>Coriobacteriia</taxon>
        <taxon>Eggerthellales</taxon>
        <taxon>Eggerthellaceae</taxon>
        <taxon>Eggerthella</taxon>
    </lineage>
</organism>